<comment type="caution">
    <text evidence="1">The sequence shown here is derived from an EMBL/GenBank/DDBJ whole genome shotgun (WGS) entry which is preliminary data.</text>
</comment>
<evidence type="ECO:0000313" key="1">
    <source>
        <dbReference type="EMBL" id="CAD2209591.1"/>
    </source>
</evidence>
<proteinExistence type="predicted"/>
<protein>
    <submittedName>
        <fullName evidence="1">Uncharacterized protein</fullName>
    </submittedName>
</protein>
<gene>
    <name evidence="1" type="ORF">MENT_LOCUS63782</name>
</gene>
<reference evidence="1 2" key="1">
    <citation type="submission" date="2020-08" db="EMBL/GenBank/DDBJ databases">
        <authorList>
            <person name="Koutsovoulos G."/>
            <person name="Danchin GJ E."/>
        </authorList>
    </citation>
    <scope>NUCLEOTIDE SEQUENCE [LARGE SCALE GENOMIC DNA]</scope>
</reference>
<dbReference type="EMBL" id="CAJEWN010004341">
    <property type="protein sequence ID" value="CAD2209591.1"/>
    <property type="molecule type" value="Genomic_DNA"/>
</dbReference>
<sequence>MYFCLGGVNVLIGKRVALLCNVCRFQSERPVKCSKEIWNKAMVDIEKGKLKNC</sequence>
<evidence type="ECO:0000313" key="2">
    <source>
        <dbReference type="Proteomes" id="UP000580250"/>
    </source>
</evidence>
<dbReference type="Proteomes" id="UP000580250">
    <property type="component" value="Unassembled WGS sequence"/>
</dbReference>
<accession>A0A6V7YDJ5</accession>
<dbReference type="AlphaFoldDB" id="A0A6V7YDJ5"/>
<name>A0A6V7YDJ5_MELEN</name>
<organism evidence="1 2">
    <name type="scientific">Meloidogyne enterolobii</name>
    <name type="common">Root-knot nematode worm</name>
    <name type="synonym">Meloidogyne mayaguensis</name>
    <dbReference type="NCBI Taxonomy" id="390850"/>
    <lineage>
        <taxon>Eukaryota</taxon>
        <taxon>Metazoa</taxon>
        <taxon>Ecdysozoa</taxon>
        <taxon>Nematoda</taxon>
        <taxon>Chromadorea</taxon>
        <taxon>Rhabditida</taxon>
        <taxon>Tylenchina</taxon>
        <taxon>Tylenchomorpha</taxon>
        <taxon>Tylenchoidea</taxon>
        <taxon>Meloidogynidae</taxon>
        <taxon>Meloidogyninae</taxon>
        <taxon>Meloidogyne</taxon>
    </lineage>
</organism>